<feature type="transmembrane region" description="Helical" evidence="1">
    <location>
        <begin position="26"/>
        <end position="43"/>
    </location>
</feature>
<protein>
    <submittedName>
        <fullName evidence="3">Uncharacterized protein</fullName>
    </submittedName>
</protein>
<evidence type="ECO:0000313" key="2">
    <source>
        <dbReference type="EMBL" id="CAD9682155.1"/>
    </source>
</evidence>
<reference evidence="3" key="1">
    <citation type="submission" date="2021-01" db="EMBL/GenBank/DDBJ databases">
        <authorList>
            <person name="Corre E."/>
            <person name="Pelletier E."/>
            <person name="Niang G."/>
            <person name="Scheremetjew M."/>
            <person name="Finn R."/>
            <person name="Kale V."/>
            <person name="Holt S."/>
            <person name="Cochrane G."/>
            <person name="Meng A."/>
            <person name="Brown T."/>
            <person name="Cohen L."/>
        </authorList>
    </citation>
    <scope>NUCLEOTIDE SEQUENCE</scope>
    <source>
        <strain evidence="3">NY070348D</strain>
    </source>
</reference>
<evidence type="ECO:0000256" key="1">
    <source>
        <dbReference type="SAM" id="Phobius"/>
    </source>
</evidence>
<proteinExistence type="predicted"/>
<dbReference type="EMBL" id="HBHK01012048">
    <property type="protein sequence ID" value="CAD9682171.1"/>
    <property type="molecule type" value="Transcribed_RNA"/>
</dbReference>
<feature type="transmembrane region" description="Helical" evidence="1">
    <location>
        <begin position="63"/>
        <end position="89"/>
    </location>
</feature>
<organism evidence="3">
    <name type="scientific">Mucochytrium quahogii</name>
    <dbReference type="NCBI Taxonomy" id="96639"/>
    <lineage>
        <taxon>Eukaryota</taxon>
        <taxon>Sar</taxon>
        <taxon>Stramenopiles</taxon>
        <taxon>Bigyra</taxon>
        <taxon>Labyrinthulomycetes</taxon>
        <taxon>Thraustochytrida</taxon>
        <taxon>Thraustochytriidae</taxon>
        <taxon>Mucochytrium</taxon>
    </lineage>
</organism>
<evidence type="ECO:0000313" key="3">
    <source>
        <dbReference type="EMBL" id="CAD9682171.1"/>
    </source>
</evidence>
<feature type="transmembrane region" description="Helical" evidence="1">
    <location>
        <begin position="276"/>
        <end position="301"/>
    </location>
</feature>
<dbReference type="AlphaFoldDB" id="A0A7S2WD94"/>
<accession>A0A7S2WD94</accession>
<keyword evidence="1" id="KW-0812">Transmembrane</keyword>
<feature type="transmembrane region" description="Helical" evidence="1">
    <location>
        <begin position="422"/>
        <end position="443"/>
    </location>
</feature>
<sequence>MSRSEFRRRIWQVVARSISRQAEYKVYYLPVTIYLALLWRSTWKTSVEQGGEYWTQIYTKSNTWRTFVAAHVVLWKYILTKASLGLLLVRNMTLAPRLAVDFVGKQSLALQDRFANRVEGVLDSTLDILAQKVKILLKDPYMPISIQVTIDDFVDILLPDLKLAVFTKTNEYIGSYRADVHTKRKRIDRDAVEKSAVDIDDMDSVLDALGDDDDSSVYSDSSDEENELLHFRGIAIRNNGKKRCQCKGLFRKGRSWVLYTLSPYDRTFWRSVKNPYYLLLQAIGLIPGVGMLWWFLVFLLHDKRDEYQLSQFIVGFQTAKFFSQGCFSLLKGAFLYYMCATRDVPHCEVNGPQARYQIEGLFFFLQIVLVWLTFFILPYSEPCKSVKDPKDLYLLDEDRNDRSQAALRAKVRLGRGGRLMNLFWWDTFAVVLVLALGSVAYIVVEQRSWQLRSTFYWLSTLYGLTSLPFVPFKLPVMGALLTPTKATGYTRQGETVIRVITQPPPSKQIHLGTRNRRASSSPIYAQPFSPPASWLSKKLVTVPEDSEAQAASNSVAAEISDSSSLASSVQLMRTIQHMQSSSM</sequence>
<dbReference type="EMBL" id="HBHK01012037">
    <property type="protein sequence ID" value="CAD9682155.1"/>
    <property type="molecule type" value="Transcribed_RNA"/>
</dbReference>
<keyword evidence="1" id="KW-0472">Membrane</keyword>
<feature type="transmembrane region" description="Helical" evidence="1">
    <location>
        <begin position="321"/>
        <end position="339"/>
    </location>
</feature>
<dbReference type="PANTHER" id="PTHR40849:SF2">
    <property type="entry name" value="RGS DOMAIN-CONTAINING PROTEIN"/>
    <property type="match status" value="1"/>
</dbReference>
<gene>
    <name evidence="2" type="ORF">QSP1433_LOCUS7582</name>
    <name evidence="3" type="ORF">QSP1433_LOCUS7590</name>
</gene>
<name>A0A7S2WD94_9STRA</name>
<feature type="transmembrane region" description="Helical" evidence="1">
    <location>
        <begin position="360"/>
        <end position="379"/>
    </location>
</feature>
<dbReference type="PANTHER" id="PTHR40849">
    <property type="entry name" value="C2 CALCIUM-DEPENDENT MEMBRANE TARGETING"/>
    <property type="match status" value="1"/>
</dbReference>
<keyword evidence="1" id="KW-1133">Transmembrane helix</keyword>
<feature type="transmembrane region" description="Helical" evidence="1">
    <location>
        <begin position="455"/>
        <end position="474"/>
    </location>
</feature>